<dbReference type="PANTHER" id="PTHR45947:SF15">
    <property type="entry name" value="TEICHURONIC ACID BIOSYNTHESIS GLYCOSYLTRANSFERASE TUAC-RELATED"/>
    <property type="match status" value="1"/>
</dbReference>
<reference evidence="2" key="1">
    <citation type="journal article" date="2015" name="MBio">
        <title>Genome-Resolved Metagenomic Analysis Reveals Roles for Candidate Phyla and Other Microbial Community Members in Biogeochemical Transformations in Oil Reservoirs.</title>
        <authorList>
            <person name="Hu P."/>
            <person name="Tom L."/>
            <person name="Singh A."/>
            <person name="Thomas B.C."/>
            <person name="Baker B.J."/>
            <person name="Piceno Y.M."/>
            <person name="Andersen G.L."/>
            <person name="Banfield J.F."/>
        </authorList>
    </citation>
    <scope>NUCLEOTIDE SEQUENCE [LARGE SCALE GENOMIC DNA]</scope>
</reference>
<organism evidence="1 2">
    <name type="scientific">Mesotoga prima</name>
    <dbReference type="NCBI Taxonomy" id="1184387"/>
    <lineage>
        <taxon>Bacteria</taxon>
        <taxon>Thermotogati</taxon>
        <taxon>Thermotogota</taxon>
        <taxon>Thermotogae</taxon>
        <taxon>Kosmotogales</taxon>
        <taxon>Kosmotogaceae</taxon>
        <taxon>Mesotoga</taxon>
    </lineage>
</organism>
<dbReference type="SUPFAM" id="SSF53756">
    <property type="entry name" value="UDP-Glycosyltransferase/glycogen phosphorylase"/>
    <property type="match status" value="1"/>
</dbReference>
<dbReference type="EMBL" id="LGGP01000161">
    <property type="protein sequence ID" value="KUK80408.1"/>
    <property type="molecule type" value="Genomic_DNA"/>
</dbReference>
<keyword evidence="1" id="KW-0808">Transferase</keyword>
<gene>
    <name evidence="1" type="ORF">XD94_0998</name>
</gene>
<dbReference type="AlphaFoldDB" id="A0A101HP16"/>
<dbReference type="GO" id="GO:0016757">
    <property type="term" value="F:glycosyltransferase activity"/>
    <property type="evidence" value="ECO:0007669"/>
    <property type="project" value="TreeGrafter"/>
</dbReference>
<evidence type="ECO:0000313" key="2">
    <source>
        <dbReference type="Proteomes" id="UP000054092"/>
    </source>
</evidence>
<dbReference type="Proteomes" id="UP000054092">
    <property type="component" value="Unassembled WGS sequence"/>
</dbReference>
<comment type="caution">
    <text evidence="1">The sequence shown here is derived from an EMBL/GenBank/DDBJ whole genome shotgun (WGS) entry which is preliminary data.</text>
</comment>
<dbReference type="InterPro" id="IPR050194">
    <property type="entry name" value="Glycosyltransferase_grp1"/>
</dbReference>
<feature type="non-terminal residue" evidence="1">
    <location>
        <position position="1"/>
    </location>
</feature>
<sequence length="149" mass="16526">LRSDVFFFIVGDGPLMKTIREKMPGDISHFAGRLEYGLMPMAMNSIDVLVVPSRQEGFGTVILEARACGARVVGTNVGGIPEAVEDQGIVVQDYEAFEPEIAKAIVDLLCNSSCGHYSNEFELKWSWQSNVVNEVETYTQIFKERSSND</sequence>
<accession>A0A101HP16</accession>
<dbReference type="PATRIC" id="fig|1184387.3.peg.1408"/>
<name>A0A101HP16_9BACT</name>
<protein>
    <submittedName>
        <fullName evidence="1">Glycosyltransferase</fullName>
    </submittedName>
</protein>
<evidence type="ECO:0000313" key="1">
    <source>
        <dbReference type="EMBL" id="KUK80408.1"/>
    </source>
</evidence>
<dbReference type="PANTHER" id="PTHR45947">
    <property type="entry name" value="SULFOQUINOVOSYL TRANSFERASE SQD2"/>
    <property type="match status" value="1"/>
</dbReference>
<dbReference type="Gene3D" id="3.40.50.2000">
    <property type="entry name" value="Glycogen Phosphorylase B"/>
    <property type="match status" value="1"/>
</dbReference>
<dbReference type="Pfam" id="PF13692">
    <property type="entry name" value="Glyco_trans_1_4"/>
    <property type="match status" value="1"/>
</dbReference>
<proteinExistence type="predicted"/>